<comment type="caution">
    <text evidence="1">The sequence shown here is derived from an EMBL/GenBank/DDBJ whole genome shotgun (WGS) entry which is preliminary data.</text>
</comment>
<sequence>MGCPVSMQLLMRCRRMDLKPYITAISRSQQSDDFASLKHPMLKYISTNCNLPYQSHHVSHPTLAVLHVSLLVISWLKNLLTKQVVLVSQMWMLLCLVGVKRLPSHTDFNAVTHCITFNLCPCCILLLHSRLHLRLQCLALDVSCMISSHP</sequence>
<evidence type="ECO:0000313" key="1">
    <source>
        <dbReference type="EMBL" id="KAG2112586.1"/>
    </source>
</evidence>
<reference evidence="1" key="1">
    <citation type="journal article" date="2020" name="New Phytol.">
        <title>Comparative genomics reveals dynamic genome evolution in host specialist ectomycorrhizal fungi.</title>
        <authorList>
            <person name="Lofgren L.A."/>
            <person name="Nguyen N.H."/>
            <person name="Vilgalys R."/>
            <person name="Ruytinx J."/>
            <person name="Liao H.L."/>
            <person name="Branco S."/>
            <person name="Kuo A."/>
            <person name="LaButti K."/>
            <person name="Lipzen A."/>
            <person name="Andreopoulos W."/>
            <person name="Pangilinan J."/>
            <person name="Riley R."/>
            <person name="Hundley H."/>
            <person name="Na H."/>
            <person name="Barry K."/>
            <person name="Grigoriev I.V."/>
            <person name="Stajich J.E."/>
            <person name="Kennedy P.G."/>
        </authorList>
    </citation>
    <scope>NUCLEOTIDE SEQUENCE</scope>
    <source>
        <strain evidence="1">FC423</strain>
    </source>
</reference>
<dbReference type="GeneID" id="64698814"/>
<name>A0A9P7FB06_9AGAM</name>
<dbReference type="OrthoDB" id="10602390at2759"/>
<dbReference type="Proteomes" id="UP000823399">
    <property type="component" value="Unassembled WGS sequence"/>
</dbReference>
<dbReference type="AlphaFoldDB" id="A0A9P7FB06"/>
<organism evidence="1 2">
    <name type="scientific">Suillus discolor</name>
    <dbReference type="NCBI Taxonomy" id="1912936"/>
    <lineage>
        <taxon>Eukaryota</taxon>
        <taxon>Fungi</taxon>
        <taxon>Dikarya</taxon>
        <taxon>Basidiomycota</taxon>
        <taxon>Agaricomycotina</taxon>
        <taxon>Agaricomycetes</taxon>
        <taxon>Agaricomycetidae</taxon>
        <taxon>Boletales</taxon>
        <taxon>Suillineae</taxon>
        <taxon>Suillaceae</taxon>
        <taxon>Suillus</taxon>
    </lineage>
</organism>
<protein>
    <submittedName>
        <fullName evidence="1">Uncharacterized protein</fullName>
    </submittedName>
</protein>
<accession>A0A9P7FB06</accession>
<evidence type="ECO:0000313" key="2">
    <source>
        <dbReference type="Proteomes" id="UP000823399"/>
    </source>
</evidence>
<dbReference type="RefSeq" id="XP_041295385.1">
    <property type="nucleotide sequence ID" value="XM_041436555.1"/>
</dbReference>
<gene>
    <name evidence="1" type="ORF">F5147DRAFT_683576</name>
</gene>
<keyword evidence="2" id="KW-1185">Reference proteome</keyword>
<proteinExistence type="predicted"/>
<dbReference type="EMBL" id="JABBWM010000014">
    <property type="protein sequence ID" value="KAG2112586.1"/>
    <property type="molecule type" value="Genomic_DNA"/>
</dbReference>